<dbReference type="Gene3D" id="3.40.50.150">
    <property type="entry name" value="Vaccinia Virus protein VP39"/>
    <property type="match status" value="1"/>
</dbReference>
<dbReference type="CDD" id="cd02440">
    <property type="entry name" value="AdoMet_MTases"/>
    <property type="match status" value="1"/>
</dbReference>
<reference evidence="6 7" key="1">
    <citation type="submission" date="2016-11" db="EMBL/GenBank/DDBJ databases">
        <authorList>
            <person name="Jaros S."/>
            <person name="Januszkiewicz K."/>
            <person name="Wedrychowicz H."/>
        </authorList>
    </citation>
    <scope>NUCLEOTIDE SEQUENCE [LARGE SCALE GENOMIC DNA]</scope>
    <source>
        <strain evidence="6 7">DSM 15929</strain>
    </source>
</reference>
<dbReference type="EMBL" id="FRAC01000007">
    <property type="protein sequence ID" value="SHJ77561.1"/>
    <property type="molecule type" value="Genomic_DNA"/>
</dbReference>
<name>A0A1M6M2A0_9FIRM</name>
<evidence type="ECO:0000256" key="3">
    <source>
        <dbReference type="ARBA" id="ARBA00022679"/>
    </source>
</evidence>
<sequence length="197" mass="23139">MNEVIDHYDKLIEENNDPFYDPKPLREYMDKWDGIDFIKEMQLAADKKVLEIGIGTGRIANRVAPLCKALVGIDMSPKTIEKATENLIRYNNIILYCADFMKYDFDCLFDVIYSSLTFMHIKEKQMAISKVAKLMKSNARLVLSIDKNQSEYIQMDNRKIKIYPDNRDEICSYIERADLQLKKQYETEFAYIFVAIK</sequence>
<dbReference type="InterPro" id="IPR029063">
    <property type="entry name" value="SAM-dependent_MTases_sf"/>
</dbReference>
<dbReference type="Pfam" id="PF08241">
    <property type="entry name" value="Methyltransf_11"/>
    <property type="match status" value="1"/>
</dbReference>
<evidence type="ECO:0000313" key="6">
    <source>
        <dbReference type="EMBL" id="SHJ77561.1"/>
    </source>
</evidence>
<evidence type="ECO:0000256" key="2">
    <source>
        <dbReference type="ARBA" id="ARBA00022603"/>
    </source>
</evidence>
<dbReference type="RefSeq" id="WP_073273198.1">
    <property type="nucleotide sequence ID" value="NZ_FRAC01000007.1"/>
</dbReference>
<feature type="domain" description="Methyltransferase type 11" evidence="5">
    <location>
        <begin position="50"/>
        <end position="142"/>
    </location>
</feature>
<protein>
    <submittedName>
        <fullName evidence="6">Methyltransferase domain-containing protein</fullName>
    </submittedName>
</protein>
<dbReference type="AlphaFoldDB" id="A0A1M6M2A0"/>
<keyword evidence="3 6" id="KW-0808">Transferase</keyword>
<proteinExistence type="predicted"/>
<evidence type="ECO:0000259" key="5">
    <source>
        <dbReference type="Pfam" id="PF08241"/>
    </source>
</evidence>
<keyword evidence="2 6" id="KW-0489">Methyltransferase</keyword>
<evidence type="ECO:0000256" key="1">
    <source>
        <dbReference type="ARBA" id="ARBA00005189"/>
    </source>
</evidence>
<comment type="pathway">
    <text evidence="4">Phospholipid metabolism.</text>
</comment>
<gene>
    <name evidence="6" type="ORF">SAMN02745136_00809</name>
</gene>
<dbReference type="SUPFAM" id="SSF53335">
    <property type="entry name" value="S-adenosyl-L-methionine-dependent methyltransferases"/>
    <property type="match status" value="1"/>
</dbReference>
<dbReference type="OrthoDB" id="7365827at2"/>
<dbReference type="STRING" id="1121322.SAMN02745136_00809"/>
<evidence type="ECO:0000256" key="4">
    <source>
        <dbReference type="ARBA" id="ARBA00025707"/>
    </source>
</evidence>
<organism evidence="6 7">
    <name type="scientific">Anaerocolumna jejuensis DSM 15929</name>
    <dbReference type="NCBI Taxonomy" id="1121322"/>
    <lineage>
        <taxon>Bacteria</taxon>
        <taxon>Bacillati</taxon>
        <taxon>Bacillota</taxon>
        <taxon>Clostridia</taxon>
        <taxon>Lachnospirales</taxon>
        <taxon>Lachnospiraceae</taxon>
        <taxon>Anaerocolumna</taxon>
    </lineage>
</organism>
<dbReference type="PANTHER" id="PTHR44307:SF2">
    <property type="entry name" value="PHOSPHOETHANOLAMINE METHYLTRANSFERASE ISOFORM X1"/>
    <property type="match status" value="1"/>
</dbReference>
<dbReference type="InterPro" id="IPR013216">
    <property type="entry name" value="Methyltransf_11"/>
</dbReference>
<dbReference type="PANTHER" id="PTHR44307">
    <property type="entry name" value="PHOSPHOETHANOLAMINE METHYLTRANSFERASE"/>
    <property type="match status" value="1"/>
</dbReference>
<accession>A0A1M6M2A0</accession>
<keyword evidence="7" id="KW-1185">Reference proteome</keyword>
<comment type="pathway">
    <text evidence="1">Lipid metabolism.</text>
</comment>
<dbReference type="GO" id="GO:0032259">
    <property type="term" value="P:methylation"/>
    <property type="evidence" value="ECO:0007669"/>
    <property type="project" value="UniProtKB-KW"/>
</dbReference>
<dbReference type="Proteomes" id="UP000184386">
    <property type="component" value="Unassembled WGS sequence"/>
</dbReference>
<dbReference type="GO" id="GO:0008757">
    <property type="term" value="F:S-adenosylmethionine-dependent methyltransferase activity"/>
    <property type="evidence" value="ECO:0007669"/>
    <property type="project" value="InterPro"/>
</dbReference>
<evidence type="ECO:0000313" key="7">
    <source>
        <dbReference type="Proteomes" id="UP000184386"/>
    </source>
</evidence>